<dbReference type="InterPro" id="IPR020405">
    <property type="entry name" value="Atypical_DUSP_subfamA"/>
</dbReference>
<dbReference type="InterPro" id="IPR029021">
    <property type="entry name" value="Prot-tyrosine_phosphatase-like"/>
</dbReference>
<dbReference type="EMBL" id="CACVKT020002956">
    <property type="protein sequence ID" value="CAC5380990.1"/>
    <property type="molecule type" value="Genomic_DNA"/>
</dbReference>
<evidence type="ECO:0000259" key="4">
    <source>
        <dbReference type="PROSITE" id="PS50054"/>
    </source>
</evidence>
<keyword evidence="3" id="KW-0904">Protein phosphatase</keyword>
<comment type="catalytic activity">
    <reaction evidence="3">
        <text>O-phospho-L-seryl-[protein] + H2O = L-seryl-[protein] + phosphate</text>
        <dbReference type="Rhea" id="RHEA:20629"/>
        <dbReference type="Rhea" id="RHEA-COMP:9863"/>
        <dbReference type="Rhea" id="RHEA-COMP:11604"/>
        <dbReference type="ChEBI" id="CHEBI:15377"/>
        <dbReference type="ChEBI" id="CHEBI:29999"/>
        <dbReference type="ChEBI" id="CHEBI:43474"/>
        <dbReference type="ChEBI" id="CHEBI:83421"/>
        <dbReference type="EC" id="3.1.3.16"/>
    </reaction>
</comment>
<dbReference type="SUPFAM" id="SSF52799">
    <property type="entry name" value="(Phosphotyrosine protein) phosphatases II"/>
    <property type="match status" value="1"/>
</dbReference>
<dbReference type="OrthoDB" id="426001at2759"/>
<feature type="active site" description="Phosphocysteine intermediate" evidence="2">
    <location>
        <position position="123"/>
    </location>
</feature>
<evidence type="ECO:0000313" key="7">
    <source>
        <dbReference type="Proteomes" id="UP000507470"/>
    </source>
</evidence>
<protein>
    <recommendedName>
        <fullName evidence="3">Dual specificity protein phosphatase</fullName>
        <ecNumber evidence="3">3.1.3.16</ecNumber>
        <ecNumber evidence="3">3.1.3.48</ecNumber>
    </recommendedName>
</protein>
<dbReference type="Proteomes" id="UP000507470">
    <property type="component" value="Unassembled WGS sequence"/>
</dbReference>
<dbReference type="InterPro" id="IPR000340">
    <property type="entry name" value="Dual-sp_phosphatase_cat-dom"/>
</dbReference>
<dbReference type="GO" id="GO:0004725">
    <property type="term" value="F:protein tyrosine phosphatase activity"/>
    <property type="evidence" value="ECO:0007669"/>
    <property type="project" value="UniProtKB-EC"/>
</dbReference>
<accession>A0A6J8BCG1</accession>
<evidence type="ECO:0000256" key="3">
    <source>
        <dbReference type="RuleBase" id="RU366038"/>
    </source>
</evidence>
<dbReference type="PROSITE" id="PS50054">
    <property type="entry name" value="TYR_PHOSPHATASE_DUAL"/>
    <property type="match status" value="1"/>
</dbReference>
<dbReference type="EC" id="3.1.3.16" evidence="3"/>
<comment type="catalytic activity">
    <reaction evidence="3">
        <text>O-phospho-L-tyrosyl-[protein] + H2O = L-tyrosyl-[protein] + phosphate</text>
        <dbReference type="Rhea" id="RHEA:10684"/>
        <dbReference type="Rhea" id="RHEA-COMP:10136"/>
        <dbReference type="Rhea" id="RHEA-COMP:20101"/>
        <dbReference type="ChEBI" id="CHEBI:15377"/>
        <dbReference type="ChEBI" id="CHEBI:43474"/>
        <dbReference type="ChEBI" id="CHEBI:46858"/>
        <dbReference type="ChEBI" id="CHEBI:61978"/>
        <dbReference type="EC" id="3.1.3.48"/>
    </reaction>
</comment>
<dbReference type="GO" id="GO:0005737">
    <property type="term" value="C:cytoplasm"/>
    <property type="evidence" value="ECO:0007669"/>
    <property type="project" value="TreeGrafter"/>
</dbReference>
<dbReference type="PANTHER" id="PTHR45682">
    <property type="entry name" value="AGAP008228-PA"/>
    <property type="match status" value="1"/>
</dbReference>
<feature type="domain" description="Tyrosine specific protein phosphatases" evidence="5">
    <location>
        <begin position="100"/>
        <end position="157"/>
    </location>
</feature>
<dbReference type="PROSITE" id="PS50056">
    <property type="entry name" value="TYR_PHOSPHATASE_2"/>
    <property type="match status" value="1"/>
</dbReference>
<dbReference type="GO" id="GO:0033549">
    <property type="term" value="F:MAP kinase phosphatase activity"/>
    <property type="evidence" value="ECO:0007669"/>
    <property type="project" value="TreeGrafter"/>
</dbReference>
<dbReference type="Gene3D" id="3.90.190.10">
    <property type="entry name" value="Protein tyrosine phosphatase superfamily"/>
    <property type="match status" value="1"/>
</dbReference>
<dbReference type="InterPro" id="IPR000387">
    <property type="entry name" value="Tyr_Pase_dom"/>
</dbReference>
<dbReference type="PRINTS" id="PR01909">
    <property type="entry name" value="ADSPHPHTASEA"/>
</dbReference>
<keyword evidence="7" id="KW-1185">Reference proteome</keyword>
<dbReference type="EC" id="3.1.3.48" evidence="3"/>
<organism evidence="6 7">
    <name type="scientific">Mytilus coruscus</name>
    <name type="common">Sea mussel</name>
    <dbReference type="NCBI Taxonomy" id="42192"/>
    <lineage>
        <taxon>Eukaryota</taxon>
        <taxon>Metazoa</taxon>
        <taxon>Spiralia</taxon>
        <taxon>Lophotrochozoa</taxon>
        <taxon>Mollusca</taxon>
        <taxon>Bivalvia</taxon>
        <taxon>Autobranchia</taxon>
        <taxon>Pteriomorphia</taxon>
        <taxon>Mytilida</taxon>
        <taxon>Mytiloidea</taxon>
        <taxon>Mytilidae</taxon>
        <taxon>Mytilinae</taxon>
        <taxon>Mytilus</taxon>
    </lineage>
</organism>
<sequence>MDKEKCTVDELLNIITASTGGITMLPSSAYDEVYPNLYVGEDTIALSRVGLRNLGITHLLNVAQGDSNYHVNGNNVMYHKVNIEYMGLEATDQMNFDLSIYFEKGANFIEKGLKSGGKVMVNCKQGASRSATLVLAYLMMKCHMTAKEAVRTVRAKREIDPNEGFLQQICNLNETLKKAGHFDKNTKLMTRHYLIE</sequence>
<evidence type="ECO:0000259" key="5">
    <source>
        <dbReference type="PROSITE" id="PS50056"/>
    </source>
</evidence>
<dbReference type="InterPro" id="IPR020422">
    <property type="entry name" value="TYR_PHOSPHATASE_DUAL_dom"/>
</dbReference>
<comment type="similarity">
    <text evidence="1 3">Belongs to the protein-tyrosine phosphatase family. Non-receptor class dual specificity subfamily.</text>
</comment>
<keyword evidence="3 6" id="KW-0378">Hydrolase</keyword>
<name>A0A6J8BCG1_MYTCO</name>
<dbReference type="GO" id="GO:0008138">
    <property type="term" value="F:protein tyrosine/serine/threonine phosphatase activity"/>
    <property type="evidence" value="ECO:0007669"/>
    <property type="project" value="UniProtKB-UniRule"/>
</dbReference>
<dbReference type="AlphaFoldDB" id="A0A6J8BCG1"/>
<comment type="catalytic activity">
    <reaction evidence="3">
        <text>O-phospho-L-threonyl-[protein] + H2O = L-threonyl-[protein] + phosphate</text>
        <dbReference type="Rhea" id="RHEA:47004"/>
        <dbReference type="Rhea" id="RHEA-COMP:11060"/>
        <dbReference type="Rhea" id="RHEA-COMP:11605"/>
        <dbReference type="ChEBI" id="CHEBI:15377"/>
        <dbReference type="ChEBI" id="CHEBI:30013"/>
        <dbReference type="ChEBI" id="CHEBI:43474"/>
        <dbReference type="ChEBI" id="CHEBI:61977"/>
        <dbReference type="EC" id="3.1.3.16"/>
    </reaction>
</comment>
<evidence type="ECO:0000256" key="1">
    <source>
        <dbReference type="ARBA" id="ARBA00008601"/>
    </source>
</evidence>
<dbReference type="GO" id="GO:0004722">
    <property type="term" value="F:protein serine/threonine phosphatase activity"/>
    <property type="evidence" value="ECO:0007669"/>
    <property type="project" value="UniProtKB-EC"/>
</dbReference>
<evidence type="ECO:0000256" key="2">
    <source>
        <dbReference type="PIRSR" id="PIRSR620405-1"/>
    </source>
</evidence>
<reference evidence="6 7" key="1">
    <citation type="submission" date="2020-06" db="EMBL/GenBank/DDBJ databases">
        <authorList>
            <person name="Li R."/>
            <person name="Bekaert M."/>
        </authorList>
    </citation>
    <scope>NUCLEOTIDE SEQUENCE [LARGE SCALE GENOMIC DNA]</scope>
    <source>
        <strain evidence="7">wild</strain>
    </source>
</reference>
<feature type="domain" description="Tyrosine-protein phosphatase" evidence="4">
    <location>
        <begin position="29"/>
        <end position="178"/>
    </location>
</feature>
<dbReference type="GO" id="GO:0043409">
    <property type="term" value="P:negative regulation of MAPK cascade"/>
    <property type="evidence" value="ECO:0007669"/>
    <property type="project" value="TreeGrafter"/>
</dbReference>
<gene>
    <name evidence="6" type="ORF">MCOR_16906</name>
</gene>
<dbReference type="PRINTS" id="PR01908">
    <property type="entry name" value="ADSPHPHTASE"/>
</dbReference>
<dbReference type="SMART" id="SM00195">
    <property type="entry name" value="DSPc"/>
    <property type="match status" value="1"/>
</dbReference>
<dbReference type="Pfam" id="PF00782">
    <property type="entry name" value="DSPc"/>
    <property type="match status" value="1"/>
</dbReference>
<comment type="function">
    <text evidence="3">Dual specificity phosphatase able to dephosphorylate phosphotyrosine, phosphoserine and phosphothreonine residues, with a preference for phosphotyrosine as a substrate.</text>
</comment>
<evidence type="ECO:0000313" key="6">
    <source>
        <dbReference type="EMBL" id="CAC5380990.1"/>
    </source>
</evidence>
<dbReference type="PANTHER" id="PTHR45682:SF1">
    <property type="entry name" value="DUAL SPECIFICITY PROTEIN PHOSPHATASE 3"/>
    <property type="match status" value="1"/>
</dbReference>
<proteinExistence type="inferred from homology"/>